<name>D1AR98_SEBTE</name>
<dbReference type="RefSeq" id="WP_012860382.1">
    <property type="nucleotide sequence ID" value="NC_013517.1"/>
</dbReference>
<protein>
    <submittedName>
        <fullName evidence="2">Uncharacterized protein</fullName>
    </submittedName>
</protein>
<keyword evidence="1" id="KW-0472">Membrane</keyword>
<reference evidence="2 3" key="2">
    <citation type="journal article" date="2010" name="Stand. Genomic Sci.">
        <title>Complete genome sequence of Sebaldella termitidis type strain (NCTC 11300).</title>
        <authorList>
            <person name="Harmon-Smith M."/>
            <person name="Celia L."/>
            <person name="Chertkov O."/>
            <person name="Lapidus A."/>
            <person name="Copeland A."/>
            <person name="Glavina Del Rio T."/>
            <person name="Nolan M."/>
            <person name="Lucas S."/>
            <person name="Tice H."/>
            <person name="Cheng J.F."/>
            <person name="Han C."/>
            <person name="Detter J.C."/>
            <person name="Bruce D."/>
            <person name="Goodwin L."/>
            <person name="Pitluck S."/>
            <person name="Pati A."/>
            <person name="Liolios K."/>
            <person name="Ivanova N."/>
            <person name="Mavromatis K."/>
            <person name="Mikhailova N."/>
            <person name="Chen A."/>
            <person name="Palaniappan K."/>
            <person name="Land M."/>
            <person name="Hauser L."/>
            <person name="Chang Y.J."/>
            <person name="Jeffries C.D."/>
            <person name="Brettin T."/>
            <person name="Goker M."/>
            <person name="Beck B."/>
            <person name="Bristow J."/>
            <person name="Eisen J.A."/>
            <person name="Markowitz V."/>
            <person name="Hugenholtz P."/>
            <person name="Kyrpides N.C."/>
            <person name="Klenk H.P."/>
            <person name="Chen F."/>
        </authorList>
    </citation>
    <scope>NUCLEOTIDE SEQUENCE [LARGE SCALE GENOMIC DNA]</scope>
    <source>
        <strain evidence="3">ATCC 33386 / NCTC 11300</strain>
    </source>
</reference>
<evidence type="ECO:0000313" key="3">
    <source>
        <dbReference type="Proteomes" id="UP000000845"/>
    </source>
</evidence>
<dbReference type="EMBL" id="CP001739">
    <property type="protein sequence ID" value="ACZ07786.1"/>
    <property type="molecule type" value="Genomic_DNA"/>
</dbReference>
<dbReference type="STRING" id="526218.Sterm_0918"/>
<keyword evidence="1" id="KW-1133">Transmembrane helix</keyword>
<evidence type="ECO:0000256" key="1">
    <source>
        <dbReference type="SAM" id="Phobius"/>
    </source>
</evidence>
<sequence>MKKIDLILNILIKLILLAIFVLFSFYKLKINILVITMTLLVFSFINSFIIKNKKISIDVEIFIFQAASVFYLERRANFKWREVPERIFDNYGYVKVLFILVFILTFIYLCIRNENKLLKKYVYSIFFILVIIENIFEIGIIYTISLLFSIPSTVLSYTRIDIAVMGIVIFLFIKKRKKILFNL</sequence>
<dbReference type="eggNOG" id="ENOG502ZPRI">
    <property type="taxonomic scope" value="Bacteria"/>
</dbReference>
<dbReference type="KEGG" id="str:Sterm_0918"/>
<organism evidence="2 3">
    <name type="scientific">Sebaldella termitidis (strain ATCC 33386 / NCTC 11300)</name>
    <dbReference type="NCBI Taxonomy" id="526218"/>
    <lineage>
        <taxon>Bacteria</taxon>
        <taxon>Fusobacteriati</taxon>
        <taxon>Fusobacteriota</taxon>
        <taxon>Fusobacteriia</taxon>
        <taxon>Fusobacteriales</taxon>
        <taxon>Leptotrichiaceae</taxon>
        <taxon>Sebaldella</taxon>
    </lineage>
</organism>
<feature type="transmembrane region" description="Helical" evidence="1">
    <location>
        <begin position="55"/>
        <end position="72"/>
    </location>
</feature>
<feature type="transmembrane region" description="Helical" evidence="1">
    <location>
        <begin position="7"/>
        <end position="26"/>
    </location>
</feature>
<evidence type="ECO:0000313" key="2">
    <source>
        <dbReference type="EMBL" id="ACZ07786.1"/>
    </source>
</evidence>
<feature type="transmembrane region" description="Helical" evidence="1">
    <location>
        <begin position="32"/>
        <end position="50"/>
    </location>
</feature>
<dbReference type="AlphaFoldDB" id="D1AR98"/>
<reference evidence="3" key="1">
    <citation type="submission" date="2009-09" db="EMBL/GenBank/DDBJ databases">
        <title>The complete chromosome of Sebaldella termitidis ATCC 33386.</title>
        <authorList>
            <consortium name="US DOE Joint Genome Institute (JGI-PGF)"/>
            <person name="Lucas S."/>
            <person name="Copeland A."/>
            <person name="Lapidus A."/>
            <person name="Glavina del Rio T."/>
            <person name="Dalin E."/>
            <person name="Tice H."/>
            <person name="Bruce D."/>
            <person name="Goodwin L."/>
            <person name="Pitluck S."/>
            <person name="Kyrpides N."/>
            <person name="Mavromatis K."/>
            <person name="Ivanova N."/>
            <person name="Mikhailova N."/>
            <person name="Sims D."/>
            <person name="Meincke L."/>
            <person name="Brettin T."/>
            <person name="Detter J.C."/>
            <person name="Han C."/>
            <person name="Larimer F."/>
            <person name="Land M."/>
            <person name="Hauser L."/>
            <person name="Markowitz V."/>
            <person name="Cheng J.F."/>
            <person name="Hugenholtz P."/>
            <person name="Woyke T."/>
            <person name="Wu D."/>
            <person name="Eisen J.A."/>
        </authorList>
    </citation>
    <scope>NUCLEOTIDE SEQUENCE [LARGE SCALE GENOMIC DNA]</scope>
    <source>
        <strain evidence="3">ATCC 33386 / NCTC 11300</strain>
    </source>
</reference>
<keyword evidence="3" id="KW-1185">Reference proteome</keyword>
<dbReference type="Proteomes" id="UP000000845">
    <property type="component" value="Chromosome"/>
</dbReference>
<keyword evidence="1" id="KW-0812">Transmembrane</keyword>
<proteinExistence type="predicted"/>
<dbReference type="HOGENOM" id="CLU_1474205_0_0_0"/>
<feature type="transmembrane region" description="Helical" evidence="1">
    <location>
        <begin position="92"/>
        <end position="111"/>
    </location>
</feature>
<gene>
    <name evidence="2" type="ordered locus">Sterm_0918</name>
</gene>
<accession>D1AR98</accession>
<feature type="transmembrane region" description="Helical" evidence="1">
    <location>
        <begin position="154"/>
        <end position="173"/>
    </location>
</feature>
<feature type="transmembrane region" description="Helical" evidence="1">
    <location>
        <begin position="123"/>
        <end position="148"/>
    </location>
</feature>